<proteinExistence type="predicted"/>
<keyword evidence="3" id="KW-1185">Reference proteome</keyword>
<organism evidence="2 3">
    <name type="scientific">Chionoecetes opilio</name>
    <name type="common">Atlantic snow crab</name>
    <name type="synonym">Cancer opilio</name>
    <dbReference type="NCBI Taxonomy" id="41210"/>
    <lineage>
        <taxon>Eukaryota</taxon>
        <taxon>Metazoa</taxon>
        <taxon>Ecdysozoa</taxon>
        <taxon>Arthropoda</taxon>
        <taxon>Crustacea</taxon>
        <taxon>Multicrustacea</taxon>
        <taxon>Malacostraca</taxon>
        <taxon>Eumalacostraca</taxon>
        <taxon>Eucarida</taxon>
        <taxon>Decapoda</taxon>
        <taxon>Pleocyemata</taxon>
        <taxon>Brachyura</taxon>
        <taxon>Eubrachyura</taxon>
        <taxon>Majoidea</taxon>
        <taxon>Majidae</taxon>
        <taxon>Chionoecetes</taxon>
    </lineage>
</organism>
<evidence type="ECO:0000313" key="2">
    <source>
        <dbReference type="EMBL" id="KAG0713383.1"/>
    </source>
</evidence>
<feature type="region of interest" description="Disordered" evidence="1">
    <location>
        <begin position="156"/>
        <end position="178"/>
    </location>
</feature>
<gene>
    <name evidence="2" type="ORF">GWK47_016348</name>
</gene>
<sequence length="656" mass="73494">MEWCNAEFVNLHRVYAVREEEPFLLKVFTRNHEISNRGVRRRGGRKVMLMGKEVFGDVLLACGRCGYWSREGSNVRRHLKKSVCLKEKGYCREELTGLDRVERRRFLRRVASAKCRARKKARAVGEGVDRKVCVEGCTQAETTTTTTITTTTGTLVTTPTNSDARTATTTTTTSSTGYSSCPLESSEVPYAECLVEIREHCCTGEEGKGVPAKRKPVRPKGLVLGPAVPQEPVVRAPYDIFTINEDNERVAWKPPQCHKISRGDLPCQIVFKGARMKRRCLDLPVPRVLIYRKLDCKTHHCNFTLFHPSARAAFHCDHSAKASIDIKMYGDIVMTQEFYHYFVSLLSIMKTKTSQTARHLTTVWETILAERLGVSAIPEDYRKIITLSKQTVKSIWSSIEEEAESRGGPRLTKGSRRRKKPLPALPSSISMPPPLPLPPANVGVFPSTVDTCGVAQPSLPHHCMKRLNPMAPKPPPLPPPPPPIHPPPSPHIPPGPHKASMMSLPPHPHPHPSHHNPMQQAGPHTAVNHTHWLSQTPQYPHNMAPYPMAPHHPPGEYYPVPSHFMTQYTPATMGTSPSPHRTDLSQDIPSQHLHGPPVEEQIQRMCLKTIAKQEQNRSQEDQLVNLDSERSSTSHHQRVLATSATLTEFSDIHYCP</sequence>
<feature type="region of interest" description="Disordered" evidence="1">
    <location>
        <begin position="399"/>
        <end position="433"/>
    </location>
</feature>
<evidence type="ECO:0000256" key="1">
    <source>
        <dbReference type="SAM" id="MobiDB-lite"/>
    </source>
</evidence>
<feature type="region of interest" description="Disordered" evidence="1">
    <location>
        <begin position="469"/>
        <end position="521"/>
    </location>
</feature>
<accession>A0A8J4XSJ0</accession>
<dbReference type="AlphaFoldDB" id="A0A8J4XSJ0"/>
<dbReference type="Proteomes" id="UP000770661">
    <property type="component" value="Unassembled WGS sequence"/>
</dbReference>
<dbReference type="OrthoDB" id="6354186at2759"/>
<dbReference type="EMBL" id="JACEEZ010021527">
    <property type="protein sequence ID" value="KAG0713383.1"/>
    <property type="molecule type" value="Genomic_DNA"/>
</dbReference>
<name>A0A8J4XSJ0_CHIOP</name>
<comment type="caution">
    <text evidence="2">The sequence shown here is derived from an EMBL/GenBank/DDBJ whole genome shotgun (WGS) entry which is preliminary data.</text>
</comment>
<feature type="compositionally biased region" description="Pro residues" evidence="1">
    <location>
        <begin position="471"/>
        <end position="496"/>
    </location>
</feature>
<evidence type="ECO:0000313" key="3">
    <source>
        <dbReference type="Proteomes" id="UP000770661"/>
    </source>
</evidence>
<protein>
    <submittedName>
        <fullName evidence="2">Uncharacterized protein</fullName>
    </submittedName>
</protein>
<reference evidence="2" key="1">
    <citation type="submission" date="2020-07" db="EMBL/GenBank/DDBJ databases">
        <title>The High-quality genome of the commercially important snow crab, Chionoecetes opilio.</title>
        <authorList>
            <person name="Jeong J.-H."/>
            <person name="Ryu S."/>
        </authorList>
    </citation>
    <scope>NUCLEOTIDE SEQUENCE</scope>
    <source>
        <strain evidence="2">MADBK_172401_WGS</strain>
        <tissue evidence="2">Digestive gland</tissue>
    </source>
</reference>